<dbReference type="EMBL" id="BMDZ01000222">
    <property type="protein sequence ID" value="GGB64694.1"/>
    <property type="molecule type" value="Genomic_DNA"/>
</dbReference>
<proteinExistence type="predicted"/>
<comment type="caution">
    <text evidence="1">The sequence shown here is derived from an EMBL/GenBank/DDBJ whole genome shotgun (WGS) entry which is preliminary data.</text>
</comment>
<sequence length="65" mass="7373">MFDIRWWLSPGDGRWSILIRLMLFGVFFFEGIQKLAYPDILGAGRFAGIGIPWPEFTGPLEAVAQ</sequence>
<keyword evidence="2" id="KW-1185">Reference proteome</keyword>
<gene>
    <name evidence="1" type="ORF">GCM10011505_51180</name>
</gene>
<protein>
    <recommendedName>
        <fullName evidence="3">DoxX family protein</fullName>
    </recommendedName>
</protein>
<dbReference type="Proteomes" id="UP000603352">
    <property type="component" value="Unassembled WGS sequence"/>
</dbReference>
<evidence type="ECO:0008006" key="3">
    <source>
        <dbReference type="Google" id="ProtNLM"/>
    </source>
</evidence>
<organism evidence="1 2">
    <name type="scientific">Tistrella bauzanensis</name>
    <dbReference type="NCBI Taxonomy" id="657419"/>
    <lineage>
        <taxon>Bacteria</taxon>
        <taxon>Pseudomonadati</taxon>
        <taxon>Pseudomonadota</taxon>
        <taxon>Alphaproteobacteria</taxon>
        <taxon>Geminicoccales</taxon>
        <taxon>Geminicoccaceae</taxon>
        <taxon>Tistrella</taxon>
    </lineage>
</organism>
<dbReference type="RefSeq" id="WP_188583402.1">
    <property type="nucleotide sequence ID" value="NZ_BMDZ01000222.1"/>
</dbReference>
<evidence type="ECO:0000313" key="2">
    <source>
        <dbReference type="Proteomes" id="UP000603352"/>
    </source>
</evidence>
<name>A0ABQ1JEC7_9PROT</name>
<accession>A0ABQ1JEC7</accession>
<reference evidence="2" key="1">
    <citation type="journal article" date="2019" name="Int. J. Syst. Evol. Microbiol.">
        <title>The Global Catalogue of Microorganisms (GCM) 10K type strain sequencing project: providing services to taxonomists for standard genome sequencing and annotation.</title>
        <authorList>
            <consortium name="The Broad Institute Genomics Platform"/>
            <consortium name="The Broad Institute Genome Sequencing Center for Infectious Disease"/>
            <person name="Wu L."/>
            <person name="Ma J."/>
        </authorList>
    </citation>
    <scope>NUCLEOTIDE SEQUENCE [LARGE SCALE GENOMIC DNA]</scope>
    <source>
        <strain evidence="2">CGMCC 1.10188</strain>
    </source>
</reference>
<evidence type="ECO:0000313" key="1">
    <source>
        <dbReference type="EMBL" id="GGB64694.1"/>
    </source>
</evidence>